<protein>
    <submittedName>
        <fullName evidence="9">UDP-GlcNAc:undecaprenyl-phosphate GlcNAc-1-phosphate transferase</fullName>
    </submittedName>
</protein>
<dbReference type="GO" id="GO:0016780">
    <property type="term" value="F:phosphotransferase activity, for other substituted phosphate groups"/>
    <property type="evidence" value="ECO:0007669"/>
    <property type="project" value="InterPro"/>
</dbReference>
<feature type="transmembrane region" description="Helical" evidence="8">
    <location>
        <begin position="71"/>
        <end position="88"/>
    </location>
</feature>
<dbReference type="RefSeq" id="WP_094756768.1">
    <property type="nucleotide sequence ID" value="NZ_FRAJ01000009.1"/>
</dbReference>
<keyword evidence="5 8" id="KW-1133">Transmembrane helix</keyword>
<sequence>MTKYILPMIVAAMVSLVTTPLVKKLAYKLGAIDIPKDDRRIHKTPIPRLGGLAIYLGFLISVLIFLEVDRAIAGMIIGASIIIITGIIDDLNPLPPKVKLTLQIISALVLVKFGVKIDFISNFFKSGKVIDLKILSIPITIFWIVGITNTVNLIDGLDGLAAGISSIVAITLAYIAYVNQSIIPNAGETAILTLIVAGACIGFLPYNFNPAKIFMGDTGSLFLGFILAAISINGSIKGATTLAIVVPILALGLPIFDTAFAILRRVYNGRPIMEADKGHLHHRLLSIGLCQRRAVLILYLISSMLGLSAAFLLNRRYMDSIIILAITAIAVVVPINQTWNGKRN</sequence>
<keyword evidence="7" id="KW-0479">Metal-binding</keyword>
<feature type="transmembrane region" description="Helical" evidence="8">
    <location>
        <begin position="294"/>
        <end position="314"/>
    </location>
</feature>
<dbReference type="CDD" id="cd06853">
    <property type="entry name" value="GT_WecA_like"/>
    <property type="match status" value="1"/>
</dbReference>
<feature type="binding site" evidence="7">
    <location>
        <position position="217"/>
    </location>
    <ligand>
        <name>Mg(2+)</name>
        <dbReference type="ChEBI" id="CHEBI:18420"/>
    </ligand>
</feature>
<feature type="transmembrane region" description="Helical" evidence="8">
    <location>
        <begin position="46"/>
        <end position="65"/>
    </location>
</feature>
<dbReference type="InterPro" id="IPR018480">
    <property type="entry name" value="PNAcMuramoyl-5peptid_Trfase_CS"/>
</dbReference>
<dbReference type="STRING" id="1121266.SAMN02745883_01299"/>
<feature type="transmembrane region" description="Helical" evidence="8">
    <location>
        <begin position="6"/>
        <end position="26"/>
    </location>
</feature>
<feature type="transmembrane region" description="Helical" evidence="8">
    <location>
        <begin position="220"/>
        <end position="236"/>
    </location>
</feature>
<evidence type="ECO:0000256" key="4">
    <source>
        <dbReference type="ARBA" id="ARBA00022692"/>
    </source>
</evidence>
<feature type="transmembrane region" description="Helical" evidence="8">
    <location>
        <begin position="100"/>
        <end position="120"/>
    </location>
</feature>
<feature type="binding site" evidence="7">
    <location>
        <position position="152"/>
    </location>
    <ligand>
        <name>Mg(2+)</name>
        <dbReference type="ChEBI" id="CHEBI:18420"/>
    </ligand>
</feature>
<evidence type="ECO:0000256" key="8">
    <source>
        <dbReference type="SAM" id="Phobius"/>
    </source>
</evidence>
<feature type="transmembrane region" description="Helical" evidence="8">
    <location>
        <begin position="159"/>
        <end position="177"/>
    </location>
</feature>
<dbReference type="PROSITE" id="PS01348">
    <property type="entry name" value="MRAY_2"/>
    <property type="match status" value="1"/>
</dbReference>
<dbReference type="AlphaFoldDB" id="A0A1M6PTE7"/>
<evidence type="ECO:0000256" key="2">
    <source>
        <dbReference type="ARBA" id="ARBA00022475"/>
    </source>
</evidence>
<keyword evidence="3 9" id="KW-0808">Transferase</keyword>
<dbReference type="GO" id="GO:0046872">
    <property type="term" value="F:metal ion binding"/>
    <property type="evidence" value="ECO:0007669"/>
    <property type="project" value="UniProtKB-KW"/>
</dbReference>
<dbReference type="GO" id="GO:0005886">
    <property type="term" value="C:plasma membrane"/>
    <property type="evidence" value="ECO:0007669"/>
    <property type="project" value="UniProtKB-SubCell"/>
</dbReference>
<evidence type="ECO:0000256" key="6">
    <source>
        <dbReference type="ARBA" id="ARBA00023136"/>
    </source>
</evidence>
<dbReference type="InterPro" id="IPR000715">
    <property type="entry name" value="Glycosyl_transferase_4"/>
</dbReference>
<evidence type="ECO:0000256" key="7">
    <source>
        <dbReference type="PIRSR" id="PIRSR600715-1"/>
    </source>
</evidence>
<keyword evidence="4 8" id="KW-0812">Transmembrane</keyword>
<evidence type="ECO:0000256" key="3">
    <source>
        <dbReference type="ARBA" id="ARBA00022679"/>
    </source>
</evidence>
<feature type="transmembrane region" description="Helical" evidence="8">
    <location>
        <begin position="242"/>
        <end position="263"/>
    </location>
</feature>
<reference evidence="9 10" key="1">
    <citation type="submission" date="2016-11" db="EMBL/GenBank/DDBJ databases">
        <authorList>
            <person name="Jaros S."/>
            <person name="Januszkiewicz K."/>
            <person name="Wedrychowicz H."/>
        </authorList>
    </citation>
    <scope>NUCLEOTIDE SEQUENCE [LARGE SCALE GENOMIC DNA]</scope>
    <source>
        <strain evidence="9 10">DSM 14501</strain>
    </source>
</reference>
<accession>A0A1M6PTE7</accession>
<dbReference type="GO" id="GO:0071555">
    <property type="term" value="P:cell wall organization"/>
    <property type="evidence" value="ECO:0007669"/>
    <property type="project" value="TreeGrafter"/>
</dbReference>
<dbReference type="PANTHER" id="PTHR22926:SF3">
    <property type="entry name" value="UNDECAPRENYL-PHOSPHATE ALPHA-N-ACETYLGLUCOSAMINYL 1-PHOSPHATE TRANSFERASE"/>
    <property type="match status" value="1"/>
</dbReference>
<organism evidence="9 10">
    <name type="scientific">Caminicella sporogenes DSM 14501</name>
    <dbReference type="NCBI Taxonomy" id="1121266"/>
    <lineage>
        <taxon>Bacteria</taxon>
        <taxon>Bacillati</taxon>
        <taxon>Bacillota</taxon>
        <taxon>Clostridia</taxon>
        <taxon>Peptostreptococcales</taxon>
        <taxon>Caminicellaceae</taxon>
        <taxon>Caminicella</taxon>
    </lineage>
</organism>
<comment type="subcellular location">
    <subcellularLocation>
        <location evidence="1">Cell membrane</location>
        <topology evidence="1">Multi-pass membrane protein</topology>
    </subcellularLocation>
</comment>
<evidence type="ECO:0000256" key="5">
    <source>
        <dbReference type="ARBA" id="ARBA00022989"/>
    </source>
</evidence>
<feature type="transmembrane region" description="Helical" evidence="8">
    <location>
        <begin position="189"/>
        <end position="208"/>
    </location>
</feature>
<keyword evidence="7" id="KW-0460">Magnesium</keyword>
<evidence type="ECO:0000313" key="10">
    <source>
        <dbReference type="Proteomes" id="UP000184082"/>
    </source>
</evidence>
<dbReference type="EMBL" id="FRAJ01000009">
    <property type="protein sequence ID" value="SHK11185.1"/>
    <property type="molecule type" value="Genomic_DNA"/>
</dbReference>
<gene>
    <name evidence="9" type="ORF">SAMN02745883_01299</name>
</gene>
<dbReference type="Proteomes" id="UP000184082">
    <property type="component" value="Unassembled WGS sequence"/>
</dbReference>
<dbReference type="PANTHER" id="PTHR22926">
    <property type="entry name" value="PHOSPHO-N-ACETYLMURAMOYL-PENTAPEPTIDE-TRANSFERASE"/>
    <property type="match status" value="1"/>
</dbReference>
<dbReference type="GO" id="GO:0009103">
    <property type="term" value="P:lipopolysaccharide biosynthetic process"/>
    <property type="evidence" value="ECO:0007669"/>
    <property type="project" value="TreeGrafter"/>
</dbReference>
<name>A0A1M6PTE7_9FIRM</name>
<dbReference type="GO" id="GO:0044038">
    <property type="term" value="P:cell wall macromolecule biosynthetic process"/>
    <property type="evidence" value="ECO:0007669"/>
    <property type="project" value="TreeGrafter"/>
</dbReference>
<comment type="cofactor">
    <cofactor evidence="7">
        <name>Mg(2+)</name>
        <dbReference type="ChEBI" id="CHEBI:18420"/>
    </cofactor>
</comment>
<evidence type="ECO:0000256" key="1">
    <source>
        <dbReference type="ARBA" id="ARBA00004651"/>
    </source>
</evidence>
<dbReference type="Pfam" id="PF00953">
    <property type="entry name" value="Glycos_transf_4"/>
    <property type="match status" value="1"/>
</dbReference>
<evidence type="ECO:0000313" key="9">
    <source>
        <dbReference type="EMBL" id="SHK11185.1"/>
    </source>
</evidence>
<keyword evidence="2" id="KW-1003">Cell membrane</keyword>
<keyword evidence="10" id="KW-1185">Reference proteome</keyword>
<keyword evidence="6 8" id="KW-0472">Membrane</keyword>
<feature type="transmembrane region" description="Helical" evidence="8">
    <location>
        <begin position="132"/>
        <end position="152"/>
    </location>
</feature>
<feature type="transmembrane region" description="Helical" evidence="8">
    <location>
        <begin position="320"/>
        <end position="339"/>
    </location>
</feature>
<proteinExistence type="predicted"/>